<keyword evidence="5" id="KW-0472">Membrane</keyword>
<evidence type="ECO:0008006" key="9">
    <source>
        <dbReference type="Google" id="ProtNLM"/>
    </source>
</evidence>
<evidence type="ECO:0000256" key="1">
    <source>
        <dbReference type="ARBA" id="ARBA00004533"/>
    </source>
</evidence>
<keyword evidence="3" id="KW-0997">Cell inner membrane</keyword>
<dbReference type="AlphaFoldDB" id="A0A7H0HEA2"/>
<dbReference type="Pfam" id="PF03279">
    <property type="entry name" value="Lip_A_acyltrans"/>
    <property type="match status" value="1"/>
</dbReference>
<organism evidence="7 8">
    <name type="scientific">Paenacidovorax monticola</name>
    <dbReference type="NCBI Taxonomy" id="1926868"/>
    <lineage>
        <taxon>Bacteria</taxon>
        <taxon>Pseudomonadati</taxon>
        <taxon>Pseudomonadota</taxon>
        <taxon>Betaproteobacteria</taxon>
        <taxon>Burkholderiales</taxon>
        <taxon>Comamonadaceae</taxon>
        <taxon>Paenacidovorax</taxon>
    </lineage>
</organism>
<comment type="subcellular location">
    <subcellularLocation>
        <location evidence="1">Cell inner membrane</location>
    </subcellularLocation>
</comment>
<evidence type="ECO:0000313" key="8">
    <source>
        <dbReference type="Proteomes" id="UP000516057"/>
    </source>
</evidence>
<evidence type="ECO:0000256" key="5">
    <source>
        <dbReference type="ARBA" id="ARBA00023136"/>
    </source>
</evidence>
<gene>
    <name evidence="7" type="ORF">H9L24_18380</name>
</gene>
<evidence type="ECO:0000256" key="2">
    <source>
        <dbReference type="ARBA" id="ARBA00022475"/>
    </source>
</evidence>
<dbReference type="GO" id="GO:0016746">
    <property type="term" value="F:acyltransferase activity"/>
    <property type="evidence" value="ECO:0007669"/>
    <property type="project" value="UniProtKB-KW"/>
</dbReference>
<dbReference type="GO" id="GO:0005886">
    <property type="term" value="C:plasma membrane"/>
    <property type="evidence" value="ECO:0007669"/>
    <property type="project" value="UniProtKB-SubCell"/>
</dbReference>
<dbReference type="Proteomes" id="UP000516057">
    <property type="component" value="Chromosome"/>
</dbReference>
<dbReference type="EMBL" id="CP060790">
    <property type="protein sequence ID" value="QNP58868.1"/>
    <property type="molecule type" value="Genomic_DNA"/>
</dbReference>
<accession>A0A7H0HEA2</accession>
<evidence type="ECO:0000256" key="3">
    <source>
        <dbReference type="ARBA" id="ARBA00022519"/>
    </source>
</evidence>
<dbReference type="PANTHER" id="PTHR30606">
    <property type="entry name" value="LIPID A BIOSYNTHESIS LAUROYL ACYLTRANSFERASE"/>
    <property type="match status" value="1"/>
</dbReference>
<dbReference type="KEGG" id="amon:H9L24_18380"/>
<evidence type="ECO:0000313" key="7">
    <source>
        <dbReference type="EMBL" id="QNP58868.1"/>
    </source>
</evidence>
<dbReference type="RefSeq" id="WP_187735853.1">
    <property type="nucleotide sequence ID" value="NZ_CP060790.1"/>
</dbReference>
<dbReference type="InterPro" id="IPR004960">
    <property type="entry name" value="LipA_acyltrans"/>
</dbReference>
<evidence type="ECO:0000256" key="4">
    <source>
        <dbReference type="ARBA" id="ARBA00022679"/>
    </source>
</evidence>
<dbReference type="GO" id="GO:0009247">
    <property type="term" value="P:glycolipid biosynthetic process"/>
    <property type="evidence" value="ECO:0007669"/>
    <property type="project" value="UniProtKB-ARBA"/>
</dbReference>
<keyword evidence="2" id="KW-1003">Cell membrane</keyword>
<proteinExistence type="predicted"/>
<name>A0A7H0HEA2_9BURK</name>
<sequence>MTHDWSLDLVFPFLARVPTSLPWWVARRIGRERADERRKLLRWLEGRFAQVFPQATAAQHGQWAQAHLAMLAQEMMDAMAFRRLGTWGGPAIDLHGVEHAKALAAQGKGFILVLNHYDRLLTAPVALARQGIATHVLTMPVLDNPELGAAQRRFLLRKIQGYTTVTGGSWHTTSDGLRPVLESLRAGQGWVILADAWRPEFGRLRQHSFLGGHLCLPTGIERLAQSSGAPLLQAVTYSERPDRLKVVVEPLPGHPGQAIDQVIQRLDRDVRERPWAWWQWGLWDQMWHPASKGESFDQH</sequence>
<keyword evidence="8" id="KW-1185">Reference proteome</keyword>
<keyword evidence="4" id="KW-0808">Transferase</keyword>
<dbReference type="PANTHER" id="PTHR30606:SF10">
    <property type="entry name" value="PHOSPHATIDYLINOSITOL MANNOSIDE ACYLTRANSFERASE"/>
    <property type="match status" value="1"/>
</dbReference>
<protein>
    <recommendedName>
        <fullName evidence="9">Lysophospholipid acyltransferase family protein</fullName>
    </recommendedName>
</protein>
<keyword evidence="6" id="KW-0012">Acyltransferase</keyword>
<reference evidence="7 8" key="1">
    <citation type="submission" date="2020-08" db="EMBL/GenBank/DDBJ databases">
        <title>Genome sequence of Acidovorax monticola KACC 19171T.</title>
        <authorList>
            <person name="Hyun D.-W."/>
            <person name="Bae J.-W."/>
        </authorList>
    </citation>
    <scope>NUCLEOTIDE SEQUENCE [LARGE SCALE GENOMIC DNA]</scope>
    <source>
        <strain evidence="7 8">KACC 19171</strain>
    </source>
</reference>
<evidence type="ECO:0000256" key="6">
    <source>
        <dbReference type="ARBA" id="ARBA00023315"/>
    </source>
</evidence>